<evidence type="ECO:0000313" key="2">
    <source>
        <dbReference type="Proteomes" id="UP001341840"/>
    </source>
</evidence>
<organism evidence="1 2">
    <name type="scientific">Stylosanthes scabra</name>
    <dbReference type="NCBI Taxonomy" id="79078"/>
    <lineage>
        <taxon>Eukaryota</taxon>
        <taxon>Viridiplantae</taxon>
        <taxon>Streptophyta</taxon>
        <taxon>Embryophyta</taxon>
        <taxon>Tracheophyta</taxon>
        <taxon>Spermatophyta</taxon>
        <taxon>Magnoliopsida</taxon>
        <taxon>eudicotyledons</taxon>
        <taxon>Gunneridae</taxon>
        <taxon>Pentapetalae</taxon>
        <taxon>rosids</taxon>
        <taxon>fabids</taxon>
        <taxon>Fabales</taxon>
        <taxon>Fabaceae</taxon>
        <taxon>Papilionoideae</taxon>
        <taxon>50 kb inversion clade</taxon>
        <taxon>dalbergioids sensu lato</taxon>
        <taxon>Dalbergieae</taxon>
        <taxon>Pterocarpus clade</taxon>
        <taxon>Stylosanthes</taxon>
    </lineage>
</organism>
<name>A0ABU6TNT5_9FABA</name>
<evidence type="ECO:0008006" key="3">
    <source>
        <dbReference type="Google" id="ProtNLM"/>
    </source>
</evidence>
<accession>A0ABU6TNT5</accession>
<sequence length="371" mass="42034">MVPRDQADDSDERSTCGIRLASLTWPKPSGLRRGKAFIHFLTLFMNIDSEEGENYLTYPLTKENVLPFVNSFTDPNPSIQAVLDEYWSTILTARLLPVGLPVELNVALKRKVVSYSPQFVARQFGLAQALPAPILPDTDDQLVHYEVNDLGKLEQLLDHNHERMEEQFNRQSFPQIVRCWLYTQSFATWWSKYFTTHTRHIGLTTDSREGYSFRVEEKEYSRRQCPFGWSVGSKETAEPEAVRGVPLVPATLSKIVARIITLLGFPLQDLATNDEIKSDLISAINVLDDELPVSEADLTHQFGDFISALYSSDLLILADRKKELDAVVDGWKLLCRRAVDCLEATSQISQVLEQGKKSEQEAVARIKALED</sequence>
<dbReference type="EMBL" id="JASCZI010091354">
    <property type="protein sequence ID" value="MED6150049.1"/>
    <property type="molecule type" value="Genomic_DNA"/>
</dbReference>
<reference evidence="1 2" key="1">
    <citation type="journal article" date="2023" name="Plants (Basel)">
        <title>Bridging the Gap: Combining Genomics and Transcriptomics Approaches to Understand Stylosanthes scabra, an Orphan Legume from the Brazilian Caatinga.</title>
        <authorList>
            <person name="Ferreira-Neto J.R.C."/>
            <person name="da Silva M.D."/>
            <person name="Binneck E."/>
            <person name="de Melo N.F."/>
            <person name="da Silva R.H."/>
            <person name="de Melo A.L.T.M."/>
            <person name="Pandolfi V."/>
            <person name="Bustamante F.O."/>
            <person name="Brasileiro-Vidal A.C."/>
            <person name="Benko-Iseppon A.M."/>
        </authorList>
    </citation>
    <scope>NUCLEOTIDE SEQUENCE [LARGE SCALE GENOMIC DNA]</scope>
    <source>
        <tissue evidence="1">Leaves</tissue>
    </source>
</reference>
<comment type="caution">
    <text evidence="1">The sequence shown here is derived from an EMBL/GenBank/DDBJ whole genome shotgun (WGS) entry which is preliminary data.</text>
</comment>
<protein>
    <recommendedName>
        <fullName evidence="3">DUF4484 domain-containing protein</fullName>
    </recommendedName>
</protein>
<evidence type="ECO:0000313" key="1">
    <source>
        <dbReference type="EMBL" id="MED6150049.1"/>
    </source>
</evidence>
<dbReference type="Proteomes" id="UP001341840">
    <property type="component" value="Unassembled WGS sequence"/>
</dbReference>
<proteinExistence type="predicted"/>
<keyword evidence="2" id="KW-1185">Reference proteome</keyword>
<gene>
    <name evidence="1" type="ORF">PIB30_068424</name>
</gene>